<dbReference type="Gene3D" id="1.10.10.10">
    <property type="entry name" value="Winged helix-like DNA-binding domain superfamily/Winged helix DNA-binding domain"/>
    <property type="match status" value="1"/>
</dbReference>
<dbReference type="EMBL" id="BMOI01000012">
    <property type="protein sequence ID" value="GGL07141.1"/>
    <property type="molecule type" value="Genomic_DNA"/>
</dbReference>
<dbReference type="InterPro" id="IPR036390">
    <property type="entry name" value="WH_DNA-bd_sf"/>
</dbReference>
<dbReference type="Proteomes" id="UP000648535">
    <property type="component" value="Unassembled WGS sequence"/>
</dbReference>
<dbReference type="SUPFAM" id="SSF46785">
    <property type="entry name" value="Winged helix' DNA-binding domain"/>
    <property type="match status" value="1"/>
</dbReference>
<dbReference type="Proteomes" id="UP000746584">
    <property type="component" value="Unassembled WGS sequence"/>
</dbReference>
<feature type="domain" description="HTH marR-type" evidence="1">
    <location>
        <begin position="15"/>
        <end position="151"/>
    </location>
</feature>
<dbReference type="AlphaFoldDB" id="A0A8H9GBL8"/>
<reference evidence="3 5" key="3">
    <citation type="submission" date="2021-01" db="EMBL/GenBank/DDBJ databases">
        <title>Sequencing the genomes of 1000 actinobacteria strains.</title>
        <authorList>
            <person name="Klenk H.-P."/>
        </authorList>
    </citation>
    <scope>NUCLEOTIDE SEQUENCE [LARGE SCALE GENOMIC DNA]</scope>
    <source>
        <strain evidence="3 5">DSM 20542</strain>
    </source>
</reference>
<dbReference type="InterPro" id="IPR000835">
    <property type="entry name" value="HTH_MarR-typ"/>
</dbReference>
<evidence type="ECO:0000313" key="5">
    <source>
        <dbReference type="Proteomes" id="UP000746584"/>
    </source>
</evidence>
<evidence type="ECO:0000313" key="4">
    <source>
        <dbReference type="Proteomes" id="UP000648535"/>
    </source>
</evidence>
<dbReference type="GO" id="GO:0003677">
    <property type="term" value="F:DNA binding"/>
    <property type="evidence" value="ECO:0007669"/>
    <property type="project" value="UniProtKB-KW"/>
</dbReference>
<evidence type="ECO:0000313" key="3">
    <source>
        <dbReference type="EMBL" id="MBM7802531.1"/>
    </source>
</evidence>
<dbReference type="GO" id="GO:0003700">
    <property type="term" value="F:DNA-binding transcription factor activity"/>
    <property type="evidence" value="ECO:0007669"/>
    <property type="project" value="InterPro"/>
</dbReference>
<dbReference type="InterPro" id="IPR036388">
    <property type="entry name" value="WH-like_DNA-bd_sf"/>
</dbReference>
<dbReference type="GO" id="GO:0006950">
    <property type="term" value="P:response to stress"/>
    <property type="evidence" value="ECO:0007669"/>
    <property type="project" value="TreeGrafter"/>
</dbReference>
<dbReference type="InterPro" id="IPR039422">
    <property type="entry name" value="MarR/SlyA-like"/>
</dbReference>
<accession>A0A8H9GBL8</accession>
<dbReference type="RefSeq" id="WP_175327260.1">
    <property type="nucleotide sequence ID" value="NZ_BMOI01000012.1"/>
</dbReference>
<dbReference type="PRINTS" id="PR00598">
    <property type="entry name" value="HTHMARR"/>
</dbReference>
<comment type="caution">
    <text evidence="2">The sequence shown here is derived from an EMBL/GenBank/DDBJ whole genome shotgun (WGS) entry which is preliminary data.</text>
</comment>
<sequence>MPEPTDDTPWLDRAQLRAWMKLVAVMELLPAALDQQLQRDADLTHFDYMVVAMLSETESRTLRMSALAAATNASLPRLSHVVSRLEERGLVGRCPSSDDRRATDVRLTDAGWDAIVEAAPQHVRTARAFVIDALTEEQVTQLDGITKALLGRLDPEGRFAAVSYPREEDDPAICEARLTGQEQARGSLR</sequence>
<proteinExistence type="predicted"/>
<keyword evidence="3" id="KW-0238">DNA-binding</keyword>
<dbReference type="Pfam" id="PF01047">
    <property type="entry name" value="MarR"/>
    <property type="match status" value="1"/>
</dbReference>
<keyword evidence="5" id="KW-1185">Reference proteome</keyword>
<dbReference type="PROSITE" id="PS50995">
    <property type="entry name" value="HTH_MARR_2"/>
    <property type="match status" value="1"/>
</dbReference>
<organism evidence="2 4">
    <name type="scientific">Curtobacterium luteum</name>
    <dbReference type="NCBI Taxonomy" id="33881"/>
    <lineage>
        <taxon>Bacteria</taxon>
        <taxon>Bacillati</taxon>
        <taxon>Actinomycetota</taxon>
        <taxon>Actinomycetes</taxon>
        <taxon>Micrococcales</taxon>
        <taxon>Microbacteriaceae</taxon>
        <taxon>Curtobacterium</taxon>
    </lineage>
</organism>
<evidence type="ECO:0000259" key="1">
    <source>
        <dbReference type="PROSITE" id="PS50995"/>
    </source>
</evidence>
<gene>
    <name evidence="2" type="ORF">GCM10009769_26830</name>
    <name evidence="3" type="ORF">JOE58_001782</name>
</gene>
<reference evidence="2" key="1">
    <citation type="journal article" date="2014" name="Int. J. Syst. Evol. Microbiol.">
        <title>Complete genome sequence of Corynebacterium casei LMG S-19264T (=DSM 44701T), isolated from a smear-ripened cheese.</title>
        <authorList>
            <consortium name="US DOE Joint Genome Institute (JGI-PGF)"/>
            <person name="Walter F."/>
            <person name="Albersmeier A."/>
            <person name="Kalinowski J."/>
            <person name="Ruckert C."/>
        </authorList>
    </citation>
    <scope>NUCLEOTIDE SEQUENCE</scope>
    <source>
        <strain evidence="2">JCM 1480</strain>
    </source>
</reference>
<name>A0A8H9GBL8_9MICO</name>
<protein>
    <submittedName>
        <fullName evidence="2 3">Transcriptional regulator</fullName>
    </submittedName>
</protein>
<reference evidence="2" key="2">
    <citation type="submission" date="2020-09" db="EMBL/GenBank/DDBJ databases">
        <authorList>
            <person name="Sun Q."/>
            <person name="Ohkuma M."/>
        </authorList>
    </citation>
    <scope>NUCLEOTIDE SEQUENCE</scope>
    <source>
        <strain evidence="2">JCM 1480</strain>
    </source>
</reference>
<dbReference type="PANTHER" id="PTHR33164:SF99">
    <property type="entry name" value="MARR FAMILY REGULATORY PROTEIN"/>
    <property type="match status" value="1"/>
</dbReference>
<dbReference type="PANTHER" id="PTHR33164">
    <property type="entry name" value="TRANSCRIPTIONAL REGULATOR, MARR FAMILY"/>
    <property type="match status" value="1"/>
</dbReference>
<dbReference type="SMART" id="SM00347">
    <property type="entry name" value="HTH_MARR"/>
    <property type="match status" value="1"/>
</dbReference>
<evidence type="ECO:0000313" key="2">
    <source>
        <dbReference type="EMBL" id="GGL07141.1"/>
    </source>
</evidence>
<dbReference type="EMBL" id="JAFBCG010000001">
    <property type="protein sequence ID" value="MBM7802531.1"/>
    <property type="molecule type" value="Genomic_DNA"/>
</dbReference>